<evidence type="ECO:0000313" key="2">
    <source>
        <dbReference type="EMBL" id="ELA46409.1"/>
    </source>
</evidence>
<feature type="domain" description="Zinc-ribbon 15" evidence="1">
    <location>
        <begin position="24"/>
        <end position="96"/>
    </location>
</feature>
<reference evidence="3" key="1">
    <citation type="submission" date="2011-03" db="EMBL/GenBank/DDBJ databases">
        <title>The genome sequence of Vavraia culicis strain floridensis.</title>
        <authorList>
            <consortium name="The Broad Institute Genome Sequencing Platform"/>
            <person name="Cuomo C."/>
            <person name="Becnel J."/>
            <person name="Sanscrainte N."/>
            <person name="Young S.K."/>
            <person name="Zeng Q."/>
            <person name="Gargeya S."/>
            <person name="Fitzgerald M."/>
            <person name="Haas B."/>
            <person name="Abouelleil A."/>
            <person name="Alvarado L."/>
            <person name="Arachchi H.M."/>
            <person name="Berlin A."/>
            <person name="Chapman S.B."/>
            <person name="Gearin G."/>
            <person name="Goldberg J."/>
            <person name="Griggs A."/>
            <person name="Gujja S."/>
            <person name="Hansen M."/>
            <person name="Heiman D."/>
            <person name="Howarth C."/>
            <person name="Larimer J."/>
            <person name="Lui A."/>
            <person name="MacDonald P.J.P."/>
            <person name="McCowen C."/>
            <person name="Montmayeur A."/>
            <person name="Murphy C."/>
            <person name="Neiman D."/>
            <person name="Pearson M."/>
            <person name="Priest M."/>
            <person name="Roberts A."/>
            <person name="Saif S."/>
            <person name="Shea T."/>
            <person name="Sisk P."/>
            <person name="Stolte C."/>
            <person name="Sykes S."/>
            <person name="Wortman J."/>
            <person name="Nusbaum C."/>
            <person name="Birren B."/>
        </authorList>
    </citation>
    <scope>NUCLEOTIDE SEQUENCE [LARGE SCALE GENOMIC DNA]</scope>
    <source>
        <strain evidence="3">floridensis</strain>
    </source>
</reference>
<dbReference type="AlphaFoldDB" id="L2GS14"/>
<name>L2GS14_VAVCU</name>
<dbReference type="Proteomes" id="UP000011081">
    <property type="component" value="Unassembled WGS sequence"/>
</dbReference>
<sequence length="101" mass="11676">MCELRFCGTKRKTKRTENQDTNDIFCPYCASSTKSVWLVDTTHLTFCFFPLYTLYTSSEYVGCKSCYKKLGDRSVKTCERCTNVIIARYRYCGRCGLAVEP</sequence>
<evidence type="ECO:0000259" key="1">
    <source>
        <dbReference type="Pfam" id="PF17032"/>
    </source>
</evidence>
<dbReference type="VEuPathDB" id="MicrosporidiaDB:VCUG_02087"/>
<dbReference type="Pfam" id="PF17032">
    <property type="entry name" value="Zn_ribbon_15"/>
    <property type="match status" value="1"/>
</dbReference>
<keyword evidence="3" id="KW-1185">Reference proteome</keyword>
<dbReference type="EMBL" id="GL877446">
    <property type="protein sequence ID" value="ELA46409.1"/>
    <property type="molecule type" value="Genomic_DNA"/>
</dbReference>
<proteinExistence type="predicted"/>
<organism evidence="2 3">
    <name type="scientific">Vavraia culicis (isolate floridensis)</name>
    <name type="common">Microsporidian parasite</name>
    <dbReference type="NCBI Taxonomy" id="948595"/>
    <lineage>
        <taxon>Eukaryota</taxon>
        <taxon>Fungi</taxon>
        <taxon>Fungi incertae sedis</taxon>
        <taxon>Microsporidia</taxon>
        <taxon>Pleistophoridae</taxon>
        <taxon>Vavraia</taxon>
    </lineage>
</organism>
<dbReference type="InterPro" id="IPR031493">
    <property type="entry name" value="Zinc_ribbon_15"/>
</dbReference>
<evidence type="ECO:0000313" key="3">
    <source>
        <dbReference type="Proteomes" id="UP000011081"/>
    </source>
</evidence>
<accession>L2GS14</accession>
<dbReference type="InParanoid" id="L2GS14"/>
<protein>
    <recommendedName>
        <fullName evidence="1">Zinc-ribbon 15 domain-containing protein</fullName>
    </recommendedName>
</protein>
<dbReference type="OrthoDB" id="10272010at2759"/>
<dbReference type="HOGENOM" id="CLU_164198_0_0_1"/>
<gene>
    <name evidence="2" type="ORF">VCUG_02087</name>
</gene>
<dbReference type="RefSeq" id="XP_008075101.1">
    <property type="nucleotide sequence ID" value="XM_008076910.1"/>
</dbReference>
<dbReference type="GeneID" id="19879955"/>
<dbReference type="OMA" id="TCERCTN"/>